<dbReference type="PROSITE" id="PS00518">
    <property type="entry name" value="ZF_RING_1"/>
    <property type="match status" value="1"/>
</dbReference>
<dbReference type="Gene3D" id="3.30.40.10">
    <property type="entry name" value="Zinc/RING finger domain, C3HC4 (zinc finger)"/>
    <property type="match status" value="1"/>
</dbReference>
<dbReference type="InterPro" id="IPR013083">
    <property type="entry name" value="Znf_RING/FYVE/PHD"/>
</dbReference>
<evidence type="ECO:0000256" key="8">
    <source>
        <dbReference type="ARBA" id="ARBA00023163"/>
    </source>
</evidence>
<dbReference type="InterPro" id="IPR001841">
    <property type="entry name" value="Znf_RING"/>
</dbReference>
<keyword evidence="5 9" id="KW-0863">Zinc-finger</keyword>
<dbReference type="SMART" id="SM00184">
    <property type="entry name" value="RING"/>
    <property type="match status" value="1"/>
</dbReference>
<gene>
    <name evidence="12" type="ORF">CVLEPA_LOCUS20512</name>
</gene>
<evidence type="ECO:0000313" key="13">
    <source>
        <dbReference type="Proteomes" id="UP001642483"/>
    </source>
</evidence>
<dbReference type="InterPro" id="IPR017907">
    <property type="entry name" value="Znf_RING_CS"/>
</dbReference>
<feature type="compositionally biased region" description="Basic and acidic residues" evidence="10">
    <location>
        <begin position="545"/>
        <end position="555"/>
    </location>
</feature>
<dbReference type="PANTHER" id="PTHR46077:SF1">
    <property type="entry name" value="TOP1 BINDING ARGININE_SERINE RICH PROTEIN, E3 UBIQUITIN LIGASE"/>
    <property type="match status" value="1"/>
</dbReference>
<evidence type="ECO:0000256" key="1">
    <source>
        <dbReference type="ARBA" id="ARBA00000900"/>
    </source>
</evidence>
<evidence type="ECO:0000313" key="12">
    <source>
        <dbReference type="EMBL" id="CAK8688504.1"/>
    </source>
</evidence>
<evidence type="ECO:0000256" key="7">
    <source>
        <dbReference type="ARBA" id="ARBA00023015"/>
    </source>
</evidence>
<feature type="region of interest" description="Disordered" evidence="10">
    <location>
        <begin position="342"/>
        <end position="367"/>
    </location>
</feature>
<keyword evidence="3" id="KW-0808">Transferase</keyword>
<dbReference type="EC" id="2.3.2.27" evidence="2"/>
<dbReference type="InterPro" id="IPR018957">
    <property type="entry name" value="Znf_C3HC4_RING-type"/>
</dbReference>
<evidence type="ECO:0000256" key="4">
    <source>
        <dbReference type="ARBA" id="ARBA00022723"/>
    </source>
</evidence>
<evidence type="ECO:0000256" key="5">
    <source>
        <dbReference type="ARBA" id="ARBA00022771"/>
    </source>
</evidence>
<keyword evidence="7" id="KW-0805">Transcription regulation</keyword>
<feature type="region of interest" description="Disordered" evidence="10">
    <location>
        <begin position="424"/>
        <end position="455"/>
    </location>
</feature>
<feature type="region of interest" description="Disordered" evidence="10">
    <location>
        <begin position="573"/>
        <end position="621"/>
    </location>
</feature>
<evidence type="ECO:0000256" key="2">
    <source>
        <dbReference type="ARBA" id="ARBA00012483"/>
    </source>
</evidence>
<accession>A0ABP0GCG3</accession>
<feature type="compositionally biased region" description="Basic residues" evidence="10">
    <location>
        <begin position="596"/>
        <end position="614"/>
    </location>
</feature>
<dbReference type="InterPro" id="IPR058746">
    <property type="entry name" value="Znf_RING-type_Topors"/>
</dbReference>
<feature type="compositionally biased region" description="Polar residues" evidence="10">
    <location>
        <begin position="510"/>
        <end position="544"/>
    </location>
</feature>
<comment type="caution">
    <text evidence="12">The sequence shown here is derived from an EMBL/GenBank/DDBJ whole genome shotgun (WGS) entry which is preliminary data.</text>
</comment>
<proteinExistence type="predicted"/>
<evidence type="ECO:0000256" key="10">
    <source>
        <dbReference type="SAM" id="MobiDB-lite"/>
    </source>
</evidence>
<reference evidence="12 13" key="1">
    <citation type="submission" date="2024-02" db="EMBL/GenBank/DDBJ databases">
        <authorList>
            <person name="Daric V."/>
            <person name="Darras S."/>
        </authorList>
    </citation>
    <scope>NUCLEOTIDE SEQUENCE [LARGE SCALE GENOMIC DNA]</scope>
</reference>
<dbReference type="PROSITE" id="PS50089">
    <property type="entry name" value="ZF_RING_2"/>
    <property type="match status" value="1"/>
</dbReference>
<evidence type="ECO:0000256" key="3">
    <source>
        <dbReference type="ARBA" id="ARBA00022679"/>
    </source>
</evidence>
<name>A0ABP0GCG3_CLALP</name>
<feature type="compositionally biased region" description="Basic and acidic residues" evidence="10">
    <location>
        <begin position="1"/>
        <end position="21"/>
    </location>
</feature>
<feature type="region of interest" description="Disordered" evidence="10">
    <location>
        <begin position="1"/>
        <end position="31"/>
    </location>
</feature>
<comment type="catalytic activity">
    <reaction evidence="1">
        <text>S-ubiquitinyl-[E2 ubiquitin-conjugating enzyme]-L-cysteine + [acceptor protein]-L-lysine = [E2 ubiquitin-conjugating enzyme]-L-cysteine + N(6)-ubiquitinyl-[acceptor protein]-L-lysine.</text>
        <dbReference type="EC" id="2.3.2.27"/>
    </reaction>
</comment>
<dbReference type="Pfam" id="PF26084">
    <property type="entry name" value="PWI_Topors"/>
    <property type="match status" value="1"/>
</dbReference>
<dbReference type="Proteomes" id="UP001642483">
    <property type="component" value="Unassembled WGS sequence"/>
</dbReference>
<keyword evidence="13" id="KW-1185">Reference proteome</keyword>
<feature type="compositionally biased region" description="Polar residues" evidence="10">
    <location>
        <begin position="424"/>
        <end position="434"/>
    </location>
</feature>
<dbReference type="Pfam" id="PF00097">
    <property type="entry name" value="zf-C3HC4"/>
    <property type="match status" value="1"/>
</dbReference>
<organism evidence="12 13">
    <name type="scientific">Clavelina lepadiformis</name>
    <name type="common">Light-bulb sea squirt</name>
    <name type="synonym">Ascidia lepadiformis</name>
    <dbReference type="NCBI Taxonomy" id="159417"/>
    <lineage>
        <taxon>Eukaryota</taxon>
        <taxon>Metazoa</taxon>
        <taxon>Chordata</taxon>
        <taxon>Tunicata</taxon>
        <taxon>Ascidiacea</taxon>
        <taxon>Aplousobranchia</taxon>
        <taxon>Clavelinidae</taxon>
        <taxon>Clavelina</taxon>
    </lineage>
</organism>
<dbReference type="SUPFAM" id="SSF57850">
    <property type="entry name" value="RING/U-box"/>
    <property type="match status" value="1"/>
</dbReference>
<dbReference type="InterPro" id="IPR058745">
    <property type="entry name" value="PWI_Topors"/>
</dbReference>
<feature type="compositionally biased region" description="Low complexity" evidence="10">
    <location>
        <begin position="472"/>
        <end position="501"/>
    </location>
</feature>
<evidence type="ECO:0000256" key="6">
    <source>
        <dbReference type="ARBA" id="ARBA00022833"/>
    </source>
</evidence>
<feature type="region of interest" description="Disordered" evidence="10">
    <location>
        <begin position="472"/>
        <end position="555"/>
    </location>
</feature>
<evidence type="ECO:0000256" key="9">
    <source>
        <dbReference type="PROSITE-ProRule" id="PRU00175"/>
    </source>
</evidence>
<sequence length="621" mass="70631">MAATVKDSDEVKDKDLQEKSPEGLAKNSPGTPERCAICLAPPENKAVTDSCFHAFCFSCLKEWSKVKAVCPLCKNEFRYILYNVRANDDYDRFEVPKPEPDPLNNHLQGLNFNFWLQETNHVVDHWMSSRMYEWRQRIQLEQENTRAALVASTNVDIIRQRRVLYRHRIQVSHVNNNKQIRDISSTFFRENPAQIHRLAPWLKRELIVVFGSNNMMLVNRVCDLILSAVSTLGITSTDFYNEIRPYFHDRTDHFLKEFISFASSPHDLPTYDSNARYDTSSSRRHWYRMNRSWSSSDDESLMTTVPGYSRCPLLGGRTPQPPPLAHVRDQFTLERRRTLNERLRSSLNQAPPKKPSRSAKKKRKLTTQIPAQNEIVVIDSSPEPTTSQQQAILKHESGDDCVEFVKYVKPPHLRTPDAVIELSSSSEADVSGPSNFEAAADDQPKHSTFGSGSDSNVTVKLKSVVVPVIKDSSSQAASSSEQALTSSMLSSLPSSSQSPDLTPRERNHSNTDSSTPGTASIRHLTSSPEKLRQSSTDSQGQSSHEPSRSFHKVYERKRASMNALSRYFLEKTRRQLSDSEDDSSSDYASAYLPVPKRNKVVHKTMKHKKRKRLSKLLDDFQ</sequence>
<keyword evidence="6" id="KW-0862">Zinc</keyword>
<dbReference type="CDD" id="cd16574">
    <property type="entry name" value="RING-HC_Topors"/>
    <property type="match status" value="1"/>
</dbReference>
<keyword evidence="4" id="KW-0479">Metal-binding</keyword>
<feature type="compositionally biased region" description="Basic residues" evidence="10">
    <location>
        <begin position="354"/>
        <end position="365"/>
    </location>
</feature>
<keyword evidence="8" id="KW-0804">Transcription</keyword>
<protein>
    <recommendedName>
        <fullName evidence="2">RING-type E3 ubiquitin transferase</fullName>
        <ecNumber evidence="2">2.3.2.27</ecNumber>
    </recommendedName>
</protein>
<evidence type="ECO:0000259" key="11">
    <source>
        <dbReference type="PROSITE" id="PS50089"/>
    </source>
</evidence>
<dbReference type="EMBL" id="CAWYQH010000108">
    <property type="protein sequence ID" value="CAK8688504.1"/>
    <property type="molecule type" value="Genomic_DNA"/>
</dbReference>
<feature type="compositionally biased region" description="Polar residues" evidence="10">
    <location>
        <begin position="446"/>
        <end position="455"/>
    </location>
</feature>
<feature type="domain" description="RING-type" evidence="11">
    <location>
        <begin position="35"/>
        <end position="74"/>
    </location>
</feature>
<dbReference type="PANTHER" id="PTHR46077">
    <property type="entry name" value="E3 UBIQUITIN-PROTEIN LIGASE TOPORS"/>
    <property type="match status" value="1"/>
</dbReference>